<accession>A0ABX2SDP3</accession>
<keyword evidence="2" id="KW-1185">Reference proteome</keyword>
<proteinExistence type="predicted"/>
<name>A0ABX2SDP3_9ACTN</name>
<gene>
    <name evidence="1" type="ORF">FHR37_005147</name>
</gene>
<dbReference type="EMBL" id="JACBZA010000001">
    <property type="protein sequence ID" value="NYH86296.1"/>
    <property type="molecule type" value="Genomic_DNA"/>
</dbReference>
<organism evidence="1 2">
    <name type="scientific">Actinopolymorpha cephalotaxi</name>
    <dbReference type="NCBI Taxonomy" id="504797"/>
    <lineage>
        <taxon>Bacteria</taxon>
        <taxon>Bacillati</taxon>
        <taxon>Actinomycetota</taxon>
        <taxon>Actinomycetes</taxon>
        <taxon>Propionibacteriales</taxon>
        <taxon>Actinopolymorphaceae</taxon>
        <taxon>Actinopolymorpha</taxon>
    </lineage>
</organism>
<evidence type="ECO:0000313" key="1">
    <source>
        <dbReference type="EMBL" id="NYH86296.1"/>
    </source>
</evidence>
<sequence length="29" mass="3165">MAAMRNPAGQLCLALFATELVLVDDELCR</sequence>
<comment type="caution">
    <text evidence="1">The sequence shown here is derived from an EMBL/GenBank/DDBJ whole genome shotgun (WGS) entry which is preliminary data.</text>
</comment>
<reference evidence="1 2" key="1">
    <citation type="submission" date="2020-07" db="EMBL/GenBank/DDBJ databases">
        <title>Sequencing the genomes of 1000 actinobacteria strains.</title>
        <authorList>
            <person name="Klenk H.-P."/>
        </authorList>
    </citation>
    <scope>NUCLEOTIDE SEQUENCE [LARGE SCALE GENOMIC DNA]</scope>
    <source>
        <strain evidence="1 2">DSM 45117</strain>
    </source>
</reference>
<protein>
    <submittedName>
        <fullName evidence="1">Uncharacterized protein</fullName>
    </submittedName>
</protein>
<evidence type="ECO:0000313" key="2">
    <source>
        <dbReference type="Proteomes" id="UP000533017"/>
    </source>
</evidence>
<dbReference type="Proteomes" id="UP000533017">
    <property type="component" value="Unassembled WGS sequence"/>
</dbReference>